<evidence type="ECO:0000313" key="2">
    <source>
        <dbReference type="Proteomes" id="UP000003755"/>
    </source>
</evidence>
<dbReference type="Proteomes" id="UP000003755">
    <property type="component" value="Unassembled WGS sequence"/>
</dbReference>
<evidence type="ECO:0000313" key="1">
    <source>
        <dbReference type="EMBL" id="EEX22702.1"/>
    </source>
</evidence>
<dbReference type="HOGENOM" id="CLU_2551533_0_0_9"/>
<sequence length="82" mass="9908">MLEALPSWFSIFERDGKRDIPLFRLKQFKRENMKPMIRQTGFIWLLVLKNLKCFQIYGMSGTRVKCILWQYDTLYKKIGESL</sequence>
<name>C9L6C0_BLAHA</name>
<dbReference type="EMBL" id="ABYU02000011">
    <property type="protein sequence ID" value="EEX22702.1"/>
    <property type="molecule type" value="Genomic_DNA"/>
</dbReference>
<protein>
    <submittedName>
        <fullName evidence="1">Uncharacterized protein</fullName>
    </submittedName>
</protein>
<reference evidence="1" key="1">
    <citation type="submission" date="2009-09" db="EMBL/GenBank/DDBJ databases">
        <authorList>
            <person name="Weinstock G."/>
            <person name="Sodergren E."/>
            <person name="Clifton S."/>
            <person name="Fulton L."/>
            <person name="Fulton B."/>
            <person name="Courtney L."/>
            <person name="Fronick C."/>
            <person name="Harrison M."/>
            <person name="Strong C."/>
            <person name="Farmer C."/>
            <person name="Delahaunty K."/>
            <person name="Markovic C."/>
            <person name="Hall O."/>
            <person name="Minx P."/>
            <person name="Tomlinson C."/>
            <person name="Mitreva M."/>
            <person name="Nelson J."/>
            <person name="Hou S."/>
            <person name="Wollam A."/>
            <person name="Pepin K.H."/>
            <person name="Johnson M."/>
            <person name="Bhonagiri V."/>
            <person name="Nash W.E."/>
            <person name="Warren W."/>
            <person name="Chinwalla A."/>
            <person name="Mardis E.R."/>
            <person name="Wilson R.K."/>
        </authorList>
    </citation>
    <scope>NUCLEOTIDE SEQUENCE [LARGE SCALE GENOMIC DNA]</scope>
    <source>
        <strain evidence="1">DSM 20583</strain>
    </source>
</reference>
<dbReference type="STRING" id="537007.BLAHAN_04927"/>
<organism evidence="1 2">
    <name type="scientific">Blautia hansenii DSM 20583</name>
    <dbReference type="NCBI Taxonomy" id="537007"/>
    <lineage>
        <taxon>Bacteria</taxon>
        <taxon>Bacillati</taxon>
        <taxon>Bacillota</taxon>
        <taxon>Clostridia</taxon>
        <taxon>Lachnospirales</taxon>
        <taxon>Lachnospiraceae</taxon>
        <taxon>Blautia</taxon>
    </lineage>
</organism>
<proteinExistence type="predicted"/>
<gene>
    <name evidence="1" type="ORF">BLAHAN_04927</name>
</gene>
<comment type="caution">
    <text evidence="1">The sequence shown here is derived from an EMBL/GenBank/DDBJ whole genome shotgun (WGS) entry which is preliminary data.</text>
</comment>
<keyword evidence="2" id="KW-1185">Reference proteome</keyword>
<dbReference type="AlphaFoldDB" id="C9L6C0"/>
<accession>C9L6C0</accession>